<dbReference type="AlphaFoldDB" id="A0A0L0WAU3"/>
<dbReference type="EMBL" id="LGSS01000006">
    <property type="protein sequence ID" value="KNF08649.1"/>
    <property type="molecule type" value="Genomic_DNA"/>
</dbReference>
<dbReference type="PANTHER" id="PTHR33937">
    <property type="entry name" value="IRON-MOLYBDENUM PROTEIN-RELATED-RELATED"/>
    <property type="match status" value="1"/>
</dbReference>
<dbReference type="EC" id="1.18.6.1" evidence="2"/>
<dbReference type="InterPro" id="IPR003731">
    <property type="entry name" value="Di-Nase_FeMo-co_biosynth"/>
</dbReference>
<dbReference type="Pfam" id="PF02579">
    <property type="entry name" value="Nitro_FeMo-Co"/>
    <property type="match status" value="1"/>
</dbReference>
<dbReference type="OrthoDB" id="280278at2"/>
<reference evidence="3" key="1">
    <citation type="submission" date="2015-07" db="EMBL/GenBank/DDBJ databases">
        <title>Draft genome sequence of the purine-degrading Gottschalkia purinilyticum DSM 1384 (formerly Clostridium purinilyticum).</title>
        <authorList>
            <person name="Poehlein A."/>
            <person name="Schiel-Bengelsdorf B."/>
            <person name="Bengelsdorf F.R."/>
            <person name="Daniel R."/>
            <person name="Duerre P."/>
        </authorList>
    </citation>
    <scope>NUCLEOTIDE SEQUENCE [LARGE SCALE GENOMIC DNA]</scope>
    <source>
        <strain evidence="3">DSM 1384</strain>
    </source>
</reference>
<sequence>MGLRVAVASNDGRIVNQHFGRTNKFFIFDIDGDTTYKFLEIRETTPVCSLGVHDDDALQKTIELLEDCNIVFVSRIGPGAEHALKIKGIQTYEMFDYIDNSLKNLASMNL</sequence>
<evidence type="ECO:0000313" key="2">
    <source>
        <dbReference type="EMBL" id="KNF08649.1"/>
    </source>
</evidence>
<dbReference type="STRING" id="1503.CLPU_6c01350"/>
<dbReference type="InterPro" id="IPR051840">
    <property type="entry name" value="NifX/NifY_domain"/>
</dbReference>
<dbReference type="InterPro" id="IPR036105">
    <property type="entry name" value="DiNase_FeMo-co_biosyn_sf"/>
</dbReference>
<dbReference type="Gene3D" id="3.30.420.130">
    <property type="entry name" value="Dinitrogenase iron-molybdenum cofactor biosynthesis domain"/>
    <property type="match status" value="1"/>
</dbReference>
<proteinExistence type="predicted"/>
<evidence type="ECO:0000259" key="1">
    <source>
        <dbReference type="Pfam" id="PF02579"/>
    </source>
</evidence>
<gene>
    <name evidence="2" type="primary">nifB</name>
    <name evidence="2" type="ORF">CLPU_6c01350</name>
</gene>
<dbReference type="RefSeq" id="WP_050355164.1">
    <property type="nucleotide sequence ID" value="NZ_LGSS01000006.1"/>
</dbReference>
<dbReference type="GO" id="GO:0016163">
    <property type="term" value="F:nitrogenase activity"/>
    <property type="evidence" value="ECO:0007669"/>
    <property type="project" value="UniProtKB-EC"/>
</dbReference>
<dbReference type="SUPFAM" id="SSF53146">
    <property type="entry name" value="Nitrogenase accessory factor-like"/>
    <property type="match status" value="1"/>
</dbReference>
<feature type="domain" description="Dinitrogenase iron-molybdenum cofactor biosynthesis" evidence="1">
    <location>
        <begin position="12"/>
        <end position="104"/>
    </location>
</feature>
<dbReference type="PANTHER" id="PTHR33937:SF2">
    <property type="entry name" value="DINITROGENASE IRON-MOLYBDENUM COFACTOR BIOSYNTHESIS DOMAIN-CONTAINING PROTEIN"/>
    <property type="match status" value="1"/>
</dbReference>
<organism evidence="2 3">
    <name type="scientific">Gottschalkia purinilytica</name>
    <name type="common">Clostridium purinilyticum</name>
    <dbReference type="NCBI Taxonomy" id="1503"/>
    <lineage>
        <taxon>Bacteria</taxon>
        <taxon>Bacillati</taxon>
        <taxon>Bacillota</taxon>
        <taxon>Tissierellia</taxon>
        <taxon>Tissierellales</taxon>
        <taxon>Gottschalkiaceae</taxon>
        <taxon>Gottschalkia</taxon>
    </lineage>
</organism>
<protein>
    <submittedName>
        <fullName evidence="2">Nitrogenase iron-molybdenum cofactor biosynthesis protein NifB</fullName>
        <ecNumber evidence="2">1.18.6.1</ecNumber>
    </submittedName>
</protein>
<evidence type="ECO:0000313" key="3">
    <source>
        <dbReference type="Proteomes" id="UP000037267"/>
    </source>
</evidence>
<dbReference type="Proteomes" id="UP000037267">
    <property type="component" value="Unassembled WGS sequence"/>
</dbReference>
<name>A0A0L0WAU3_GOTPU</name>
<accession>A0A0L0WAU3</accession>
<comment type="caution">
    <text evidence="2">The sequence shown here is derived from an EMBL/GenBank/DDBJ whole genome shotgun (WGS) entry which is preliminary data.</text>
</comment>
<keyword evidence="3" id="KW-1185">Reference proteome</keyword>
<keyword evidence="2" id="KW-0560">Oxidoreductase</keyword>